<evidence type="ECO:0000259" key="1">
    <source>
        <dbReference type="Pfam" id="PF05685"/>
    </source>
</evidence>
<dbReference type="InterPro" id="IPR012296">
    <property type="entry name" value="Nuclease_put_TT1808"/>
</dbReference>
<organism evidence="2 3">
    <name type="scientific">Streptomyces varsoviensis</name>
    <dbReference type="NCBI Taxonomy" id="67373"/>
    <lineage>
        <taxon>Bacteria</taxon>
        <taxon>Bacillati</taxon>
        <taxon>Actinomycetota</taxon>
        <taxon>Actinomycetes</taxon>
        <taxon>Kitasatosporales</taxon>
        <taxon>Streptomycetaceae</taxon>
        <taxon>Streptomyces</taxon>
    </lineage>
</organism>
<dbReference type="InterPro" id="IPR011335">
    <property type="entry name" value="Restrct_endonuc-II-like"/>
</dbReference>
<accession>A0ABR5JEF6</accession>
<proteinExistence type="predicted"/>
<protein>
    <recommendedName>
        <fullName evidence="1">Putative restriction endonuclease domain-containing protein</fullName>
    </recommendedName>
</protein>
<dbReference type="Gene3D" id="3.90.1570.10">
    <property type="entry name" value="tt1808, chain A"/>
    <property type="match status" value="1"/>
</dbReference>
<name>A0ABR5JEF6_9ACTN</name>
<gene>
    <name evidence="2" type="ORF">ADK38_01265</name>
</gene>
<evidence type="ECO:0000313" key="3">
    <source>
        <dbReference type="Proteomes" id="UP000037020"/>
    </source>
</evidence>
<dbReference type="SUPFAM" id="SSF52980">
    <property type="entry name" value="Restriction endonuclease-like"/>
    <property type="match status" value="1"/>
</dbReference>
<reference evidence="2 3" key="1">
    <citation type="submission" date="2015-07" db="EMBL/GenBank/DDBJ databases">
        <authorList>
            <person name="Ju K.-S."/>
            <person name="Doroghazi J.R."/>
            <person name="Metcalf W.W."/>
        </authorList>
    </citation>
    <scope>NUCLEOTIDE SEQUENCE [LARGE SCALE GENOMIC DNA]</scope>
    <source>
        <strain evidence="2 3">NRRL B-3589</strain>
    </source>
</reference>
<dbReference type="EMBL" id="LGUT01000091">
    <property type="protein sequence ID" value="KOG91790.1"/>
    <property type="molecule type" value="Genomic_DNA"/>
</dbReference>
<dbReference type="PANTHER" id="PTHR35400:SF3">
    <property type="entry name" value="SLL1072 PROTEIN"/>
    <property type="match status" value="1"/>
</dbReference>
<evidence type="ECO:0000313" key="2">
    <source>
        <dbReference type="EMBL" id="KOG91790.1"/>
    </source>
</evidence>
<feature type="domain" description="Putative restriction endonuclease" evidence="1">
    <location>
        <begin position="38"/>
        <end position="167"/>
    </location>
</feature>
<keyword evidence="3" id="KW-1185">Reference proteome</keyword>
<dbReference type="PANTHER" id="PTHR35400">
    <property type="entry name" value="SLR1083 PROTEIN"/>
    <property type="match status" value="1"/>
</dbReference>
<comment type="caution">
    <text evidence="2">The sequence shown here is derived from an EMBL/GenBank/DDBJ whole genome shotgun (WGS) entry which is preliminary data.</text>
</comment>
<sequence length="204" mass="23389">MAAEARHEQWERATPENWMDPPSNGWTYDQVKELSLQFDWELVDGTIMVRGMTVQWHDMVRDGILVALRHTRRPPYAINSERCVMLDEKTVVKPDVVVFDKRGLDPFAMECVPVETVALAVEVVSPGSRAEDRFLKPGLFAESEIPHFWRVERGDDDLPVVHEFRRDRETGAFLPAPERPVHTGTLSVESPFPVELDLRSLVEL</sequence>
<dbReference type="InterPro" id="IPR008538">
    <property type="entry name" value="Uma2"/>
</dbReference>
<dbReference type="CDD" id="cd06260">
    <property type="entry name" value="DUF820-like"/>
    <property type="match status" value="1"/>
</dbReference>
<dbReference type="Proteomes" id="UP000037020">
    <property type="component" value="Unassembled WGS sequence"/>
</dbReference>
<dbReference type="Pfam" id="PF05685">
    <property type="entry name" value="Uma2"/>
    <property type="match status" value="1"/>
</dbReference>